<dbReference type="InterPro" id="IPR029063">
    <property type="entry name" value="SAM-dependent_MTases_sf"/>
</dbReference>
<dbReference type="Gene3D" id="3.40.50.150">
    <property type="entry name" value="Vaccinia Virus protein VP39"/>
    <property type="match status" value="1"/>
</dbReference>
<dbReference type="SUPFAM" id="SSF53335">
    <property type="entry name" value="S-adenosyl-L-methionine-dependent methyltransferases"/>
    <property type="match status" value="1"/>
</dbReference>
<dbReference type="GO" id="GO:0032259">
    <property type="term" value="P:methylation"/>
    <property type="evidence" value="ECO:0007669"/>
    <property type="project" value="UniProtKB-KW"/>
</dbReference>
<gene>
    <name evidence="1" type="ORF">B8V81_2094</name>
</gene>
<dbReference type="Proteomes" id="UP000234789">
    <property type="component" value="Unassembled WGS sequence"/>
</dbReference>
<evidence type="ECO:0000313" key="1">
    <source>
        <dbReference type="EMBL" id="PLT43663.1"/>
    </source>
</evidence>
<keyword evidence="1" id="KW-0489">Methyltransferase</keyword>
<dbReference type="GO" id="GO:0008168">
    <property type="term" value="F:methyltransferase activity"/>
    <property type="evidence" value="ECO:0007669"/>
    <property type="project" value="UniProtKB-KW"/>
</dbReference>
<dbReference type="EMBL" id="NFEZ01000004">
    <property type="protein sequence ID" value="PLT43663.1"/>
    <property type="molecule type" value="Genomic_DNA"/>
</dbReference>
<sequence>MTFVSVLGLSYYLPQEAFIRLLRKLANLLPAGSGLAYDYPDELTFTPKAGERARKQVMMAAQAGEPMVSSYSSAELESLLEEAGLLAYEHLTPAVIDARLLAACNASRTGEPLAAFDNVHYCLAVKRS</sequence>
<organism evidence="1 2">
    <name type="scientific">Paenibacillus pasadenensis</name>
    <dbReference type="NCBI Taxonomy" id="217090"/>
    <lineage>
        <taxon>Bacteria</taxon>
        <taxon>Bacillati</taxon>
        <taxon>Bacillota</taxon>
        <taxon>Bacilli</taxon>
        <taxon>Bacillales</taxon>
        <taxon>Paenibacillaceae</taxon>
        <taxon>Paenibacillus</taxon>
    </lineage>
</organism>
<name>A0A2N5N001_9BACL</name>
<dbReference type="AlphaFoldDB" id="A0A2N5N001"/>
<evidence type="ECO:0000313" key="2">
    <source>
        <dbReference type="Proteomes" id="UP000234789"/>
    </source>
</evidence>
<proteinExistence type="predicted"/>
<protein>
    <submittedName>
        <fullName evidence="1">O-Methyltransferase involved in polyketide biosynthesis</fullName>
    </submittedName>
</protein>
<accession>A0A2N5N001</accession>
<keyword evidence="1" id="KW-0808">Transferase</keyword>
<reference evidence="1 2" key="1">
    <citation type="submission" date="2017-05" db="EMBL/GenBank/DDBJ databases">
        <title>Functional genome analysis of Paenibacillus pasadenensis strain R16: insights on endophytic life style and antifungal activity.</title>
        <authorList>
            <person name="Passera A."/>
            <person name="Marcolungo L."/>
            <person name="Casati P."/>
            <person name="Brasca M."/>
            <person name="Quaglino F."/>
            <person name="Delledonne M."/>
        </authorList>
    </citation>
    <scope>NUCLEOTIDE SEQUENCE [LARGE SCALE GENOMIC DNA]</scope>
    <source>
        <strain evidence="1 2">R16</strain>
    </source>
</reference>
<comment type="caution">
    <text evidence="1">The sequence shown here is derived from an EMBL/GenBank/DDBJ whole genome shotgun (WGS) entry which is preliminary data.</text>
</comment>
<keyword evidence="2" id="KW-1185">Reference proteome</keyword>